<dbReference type="Proteomes" id="UP000198796">
    <property type="component" value="Unassembled WGS sequence"/>
</dbReference>
<dbReference type="InterPro" id="IPR036390">
    <property type="entry name" value="WH_DNA-bd_sf"/>
</dbReference>
<dbReference type="STRING" id="871651.SAMN05421688_1055"/>
<dbReference type="Pfam" id="PF12802">
    <property type="entry name" value="MarR_2"/>
    <property type="match status" value="1"/>
</dbReference>
<evidence type="ECO:0000256" key="2">
    <source>
        <dbReference type="ARBA" id="ARBA00023125"/>
    </source>
</evidence>
<dbReference type="OrthoDB" id="8906692at2"/>
<name>A0A1I0VX31_9RHOB</name>
<dbReference type="Gene3D" id="1.10.10.10">
    <property type="entry name" value="Winged helix-like DNA-binding domain superfamily/Winged helix DNA-binding domain"/>
    <property type="match status" value="1"/>
</dbReference>
<evidence type="ECO:0000313" key="6">
    <source>
        <dbReference type="Proteomes" id="UP000198796"/>
    </source>
</evidence>
<dbReference type="InterPro" id="IPR036388">
    <property type="entry name" value="WH-like_DNA-bd_sf"/>
</dbReference>
<protein>
    <submittedName>
        <fullName evidence="5">DNA-binding transcriptional regulator, MarR family</fullName>
    </submittedName>
</protein>
<dbReference type="GO" id="GO:0003700">
    <property type="term" value="F:DNA-binding transcription factor activity"/>
    <property type="evidence" value="ECO:0007669"/>
    <property type="project" value="InterPro"/>
</dbReference>
<evidence type="ECO:0000256" key="3">
    <source>
        <dbReference type="ARBA" id="ARBA00023163"/>
    </source>
</evidence>
<evidence type="ECO:0000313" key="5">
    <source>
        <dbReference type="EMBL" id="SFA80637.1"/>
    </source>
</evidence>
<dbReference type="InterPro" id="IPR000835">
    <property type="entry name" value="HTH_MarR-typ"/>
</dbReference>
<dbReference type="InterPro" id="IPR052067">
    <property type="entry name" value="Metal_resp_HTH_trans_reg"/>
</dbReference>
<evidence type="ECO:0000259" key="4">
    <source>
        <dbReference type="PROSITE" id="PS50995"/>
    </source>
</evidence>
<gene>
    <name evidence="5" type="ORF">SAMN05421688_1055</name>
</gene>
<dbReference type="PANTHER" id="PTHR35790:SF4">
    <property type="entry name" value="HTH-TYPE TRANSCRIPTIONAL REGULATOR PCHR"/>
    <property type="match status" value="1"/>
</dbReference>
<sequence length="170" mass="19083">MAVTRPDEIKDPAERIANPTLDRDGTLILDIDHYAPFLLNAVSSAWGRKTSAIYRRDFGLGLVDWRVMAMLNIEPGITASRICDVIRLDKAAVSRSLKQMLEKGLLHFEQPSNDPRKRLWRLSEAGQTSHEAVLGVALACERDLVDGISPSELDTFLRVMRQMLSNIDPK</sequence>
<dbReference type="PANTHER" id="PTHR35790">
    <property type="entry name" value="HTH-TYPE TRANSCRIPTIONAL REGULATOR PCHR"/>
    <property type="match status" value="1"/>
</dbReference>
<keyword evidence="1" id="KW-0805">Transcription regulation</keyword>
<proteinExistence type="predicted"/>
<feature type="domain" description="HTH marR-type" evidence="4">
    <location>
        <begin position="32"/>
        <end position="165"/>
    </location>
</feature>
<organism evidence="5 6">
    <name type="scientific">Poseidonocella pacifica</name>
    <dbReference type="NCBI Taxonomy" id="871651"/>
    <lineage>
        <taxon>Bacteria</taxon>
        <taxon>Pseudomonadati</taxon>
        <taxon>Pseudomonadota</taxon>
        <taxon>Alphaproteobacteria</taxon>
        <taxon>Rhodobacterales</taxon>
        <taxon>Roseobacteraceae</taxon>
        <taxon>Poseidonocella</taxon>
    </lineage>
</organism>
<dbReference type="SMART" id="SM00347">
    <property type="entry name" value="HTH_MARR"/>
    <property type="match status" value="1"/>
</dbReference>
<keyword evidence="2 5" id="KW-0238">DNA-binding</keyword>
<dbReference type="GO" id="GO:0003677">
    <property type="term" value="F:DNA binding"/>
    <property type="evidence" value="ECO:0007669"/>
    <property type="project" value="UniProtKB-KW"/>
</dbReference>
<accession>A0A1I0VX31</accession>
<keyword evidence="6" id="KW-1185">Reference proteome</keyword>
<reference evidence="5 6" key="1">
    <citation type="submission" date="2016-10" db="EMBL/GenBank/DDBJ databases">
        <authorList>
            <person name="de Groot N.N."/>
        </authorList>
    </citation>
    <scope>NUCLEOTIDE SEQUENCE [LARGE SCALE GENOMIC DNA]</scope>
    <source>
        <strain evidence="5 6">DSM 29316</strain>
    </source>
</reference>
<keyword evidence="3" id="KW-0804">Transcription</keyword>
<dbReference type="SUPFAM" id="SSF46785">
    <property type="entry name" value="Winged helix' DNA-binding domain"/>
    <property type="match status" value="1"/>
</dbReference>
<dbReference type="EMBL" id="FOJU01000001">
    <property type="protein sequence ID" value="SFA80637.1"/>
    <property type="molecule type" value="Genomic_DNA"/>
</dbReference>
<dbReference type="AlphaFoldDB" id="A0A1I0VX31"/>
<evidence type="ECO:0000256" key="1">
    <source>
        <dbReference type="ARBA" id="ARBA00023015"/>
    </source>
</evidence>
<dbReference type="PROSITE" id="PS50995">
    <property type="entry name" value="HTH_MARR_2"/>
    <property type="match status" value="1"/>
</dbReference>